<dbReference type="AlphaFoldDB" id="T0EZD9"/>
<feature type="transmembrane region" description="Helical" evidence="1">
    <location>
        <begin position="198"/>
        <end position="217"/>
    </location>
</feature>
<reference evidence="2" key="1">
    <citation type="submission" date="2013-05" db="EMBL/GenBank/DDBJ databases">
        <authorList>
            <person name="Harkins D.M."/>
            <person name="Durkin A.S."/>
            <person name="Brinkac L.M."/>
            <person name="Haft D.H."/>
            <person name="Selengut J.D."/>
            <person name="Sanka R."/>
            <person name="DePew J."/>
            <person name="Purushe J."/>
            <person name="Hartskeerl R.A."/>
            <person name="Ahmed A."/>
            <person name="van der Linden H."/>
            <person name="Goris M.G.A."/>
            <person name="Vinetz J.M."/>
            <person name="Sutton G.G."/>
            <person name="Nierman W.C."/>
            <person name="Fouts D.E."/>
        </authorList>
    </citation>
    <scope>NUCLEOTIDE SEQUENCE [LARGE SCALE GENOMIC DNA]</scope>
    <source>
        <strain evidence="2">5399</strain>
    </source>
</reference>
<organism evidence="2 3">
    <name type="scientific">Leptospira broomii serovar Hurstbridge str. 5399</name>
    <dbReference type="NCBI Taxonomy" id="1049789"/>
    <lineage>
        <taxon>Bacteria</taxon>
        <taxon>Pseudomonadati</taxon>
        <taxon>Spirochaetota</taxon>
        <taxon>Spirochaetia</taxon>
        <taxon>Leptospirales</taxon>
        <taxon>Leptospiraceae</taxon>
        <taxon>Leptospira</taxon>
    </lineage>
</organism>
<feature type="transmembrane region" description="Helical" evidence="1">
    <location>
        <begin position="160"/>
        <end position="186"/>
    </location>
</feature>
<accession>T0EZD9</accession>
<keyword evidence="1" id="KW-1133">Transmembrane helix</keyword>
<evidence type="ECO:0000313" key="2">
    <source>
        <dbReference type="EMBL" id="EQA44250.1"/>
    </source>
</evidence>
<feature type="transmembrane region" description="Helical" evidence="1">
    <location>
        <begin position="125"/>
        <end position="148"/>
    </location>
</feature>
<dbReference type="OrthoDB" id="330022at2"/>
<dbReference type="EMBL" id="AHMO02000008">
    <property type="protein sequence ID" value="EQA44250.1"/>
    <property type="molecule type" value="Genomic_DNA"/>
</dbReference>
<dbReference type="RefSeq" id="WP_010570230.1">
    <property type="nucleotide sequence ID" value="NZ_AHMO02000008.1"/>
</dbReference>
<gene>
    <name evidence="2" type="ORF">LEP1GSC050_1926</name>
</gene>
<evidence type="ECO:0000313" key="3">
    <source>
        <dbReference type="Proteomes" id="UP000015454"/>
    </source>
</evidence>
<evidence type="ECO:0008006" key="4">
    <source>
        <dbReference type="Google" id="ProtNLM"/>
    </source>
</evidence>
<dbReference type="Proteomes" id="UP000015454">
    <property type="component" value="Unassembled WGS sequence"/>
</dbReference>
<protein>
    <recommendedName>
        <fullName evidence="4">Yip1 domain protein</fullName>
    </recommendedName>
</protein>
<sequence length="218" mass="24883">MLNKLESVFEDFYPLFQKKIELEDRTESALRRAFFRYLSLSLISVILIGLTHIIGIYLRNSQGNNYINNLYVSGKIGSLIYYAAHFPQNLISIFLLWLFLPVLFALIWYLALLSLNGTKSSPNKLTLSLLTFNGFYLTMAGISLSGFLEILKSFLPFGGFLMNLLTIFQALAICVGYISSFVYFILGFQKQYDQPIGRAVAQTLSPLLLLFFLLYLFL</sequence>
<keyword evidence="1" id="KW-0472">Membrane</keyword>
<comment type="caution">
    <text evidence="2">The sequence shown here is derived from an EMBL/GenBank/DDBJ whole genome shotgun (WGS) entry which is preliminary data.</text>
</comment>
<proteinExistence type="predicted"/>
<name>T0EZD9_9LEPT</name>
<feature type="transmembrane region" description="Helical" evidence="1">
    <location>
        <begin position="34"/>
        <end position="54"/>
    </location>
</feature>
<keyword evidence="3" id="KW-1185">Reference proteome</keyword>
<evidence type="ECO:0000256" key="1">
    <source>
        <dbReference type="SAM" id="Phobius"/>
    </source>
</evidence>
<feature type="transmembrane region" description="Helical" evidence="1">
    <location>
        <begin position="90"/>
        <end position="113"/>
    </location>
</feature>
<keyword evidence="1" id="KW-0812">Transmembrane</keyword>